<evidence type="ECO:0000259" key="1">
    <source>
        <dbReference type="PROSITE" id="PS51725"/>
    </source>
</evidence>
<dbReference type="Gene3D" id="3.30.70.100">
    <property type="match status" value="1"/>
</dbReference>
<organism evidence="2 3">
    <name type="scientific">Kribbella caucasensis</name>
    <dbReference type="NCBI Taxonomy" id="2512215"/>
    <lineage>
        <taxon>Bacteria</taxon>
        <taxon>Bacillati</taxon>
        <taxon>Actinomycetota</taxon>
        <taxon>Actinomycetes</taxon>
        <taxon>Propionibacteriales</taxon>
        <taxon>Kribbellaceae</taxon>
        <taxon>Kribbella</taxon>
    </lineage>
</organism>
<dbReference type="OrthoDB" id="8452260at2"/>
<dbReference type="PANTHER" id="PTHR33336:SF3">
    <property type="entry name" value="ABM DOMAIN-CONTAINING PROTEIN"/>
    <property type="match status" value="1"/>
</dbReference>
<feature type="domain" description="ABM" evidence="1">
    <location>
        <begin position="2"/>
        <end position="90"/>
    </location>
</feature>
<dbReference type="Pfam" id="PF03992">
    <property type="entry name" value="ABM"/>
    <property type="match status" value="1"/>
</dbReference>
<keyword evidence="2" id="KW-0503">Monooxygenase</keyword>
<keyword evidence="2" id="KW-0560">Oxidoreductase</keyword>
<comment type="caution">
    <text evidence="2">The sequence shown here is derived from an EMBL/GenBank/DDBJ whole genome shotgun (WGS) entry which is preliminary data.</text>
</comment>
<dbReference type="GO" id="GO:0004497">
    <property type="term" value="F:monooxygenase activity"/>
    <property type="evidence" value="ECO:0007669"/>
    <property type="project" value="UniProtKB-KW"/>
</dbReference>
<evidence type="ECO:0000313" key="2">
    <source>
        <dbReference type="EMBL" id="TDO52172.1"/>
    </source>
</evidence>
<keyword evidence="3" id="KW-1185">Reference proteome</keyword>
<dbReference type="RefSeq" id="WP_133798626.1">
    <property type="nucleotide sequence ID" value="NZ_SNWQ01000002.1"/>
</dbReference>
<evidence type="ECO:0000313" key="3">
    <source>
        <dbReference type="Proteomes" id="UP000295388"/>
    </source>
</evidence>
<proteinExistence type="predicted"/>
<dbReference type="AlphaFoldDB" id="A0A4V3CAS0"/>
<dbReference type="InterPro" id="IPR050744">
    <property type="entry name" value="AI-2_Isomerase_LsrG"/>
</dbReference>
<sequence>MIFITAKFRVLAEHASDWPRISEAFTKATRAEPGNLWFDWSRSIDDTNEYVLVEAFRDDEAATAHVTSDHFKAAQATLPQYLAETPRIVNFKLDQSDWSELGELAVNR</sequence>
<dbReference type="PANTHER" id="PTHR33336">
    <property type="entry name" value="QUINOL MONOOXYGENASE YGIN-RELATED"/>
    <property type="match status" value="1"/>
</dbReference>
<gene>
    <name evidence="2" type="ORF">EV643_1029</name>
</gene>
<dbReference type="InterPro" id="IPR011008">
    <property type="entry name" value="Dimeric_a/b-barrel"/>
</dbReference>
<dbReference type="SUPFAM" id="SSF54909">
    <property type="entry name" value="Dimeric alpha+beta barrel"/>
    <property type="match status" value="1"/>
</dbReference>
<dbReference type="InterPro" id="IPR007138">
    <property type="entry name" value="ABM_dom"/>
</dbReference>
<reference evidence="2 3" key="1">
    <citation type="submission" date="2019-03" db="EMBL/GenBank/DDBJ databases">
        <title>Genomic Encyclopedia of Type Strains, Phase III (KMG-III): the genomes of soil and plant-associated and newly described type strains.</title>
        <authorList>
            <person name="Whitman W."/>
        </authorList>
    </citation>
    <scope>NUCLEOTIDE SEQUENCE [LARGE SCALE GENOMIC DNA]</scope>
    <source>
        <strain evidence="2 3">VKM Ac-2527</strain>
    </source>
</reference>
<dbReference type="Proteomes" id="UP000295388">
    <property type="component" value="Unassembled WGS sequence"/>
</dbReference>
<protein>
    <submittedName>
        <fullName evidence="2">Quinol monooxygenase YgiN</fullName>
    </submittedName>
</protein>
<name>A0A4V3CAS0_9ACTN</name>
<dbReference type="EMBL" id="SNWQ01000002">
    <property type="protein sequence ID" value="TDO52172.1"/>
    <property type="molecule type" value="Genomic_DNA"/>
</dbReference>
<accession>A0A4V3CAS0</accession>
<dbReference type="PROSITE" id="PS51725">
    <property type="entry name" value="ABM"/>
    <property type="match status" value="1"/>
</dbReference>